<sequence length="63" mass="7548">MKKSPKHTIESQLSGSHRPRSRDNCNKHRKEKSPIECGRLNLIYFSWRTMSEKSNIVLRHKER</sequence>
<name>A0A164WKB3_9CRUS</name>
<evidence type="ECO:0000313" key="3">
    <source>
        <dbReference type="Proteomes" id="UP000076858"/>
    </source>
</evidence>
<feature type="region of interest" description="Disordered" evidence="1">
    <location>
        <begin position="1"/>
        <end position="32"/>
    </location>
</feature>
<protein>
    <submittedName>
        <fullName evidence="2">Uncharacterized protein</fullName>
    </submittedName>
</protein>
<evidence type="ECO:0000256" key="1">
    <source>
        <dbReference type="SAM" id="MobiDB-lite"/>
    </source>
</evidence>
<dbReference type="EMBL" id="LRGB01001204">
    <property type="protein sequence ID" value="KZS13341.1"/>
    <property type="molecule type" value="Genomic_DNA"/>
</dbReference>
<comment type="caution">
    <text evidence="2">The sequence shown here is derived from an EMBL/GenBank/DDBJ whole genome shotgun (WGS) entry which is preliminary data.</text>
</comment>
<reference evidence="2 3" key="1">
    <citation type="submission" date="2016-03" db="EMBL/GenBank/DDBJ databases">
        <title>EvidentialGene: Evidence-directed Construction of Genes on Genomes.</title>
        <authorList>
            <person name="Gilbert D.G."/>
            <person name="Choi J.-H."/>
            <person name="Mockaitis K."/>
            <person name="Colbourne J."/>
            <person name="Pfrender M."/>
        </authorList>
    </citation>
    <scope>NUCLEOTIDE SEQUENCE [LARGE SCALE GENOMIC DNA]</scope>
    <source>
        <strain evidence="2 3">Xinb3</strain>
        <tissue evidence="2">Complete organism</tissue>
    </source>
</reference>
<gene>
    <name evidence="2" type="ORF">APZ42_021557</name>
</gene>
<proteinExistence type="predicted"/>
<keyword evidence="3" id="KW-1185">Reference proteome</keyword>
<accession>A0A164WKB3</accession>
<organism evidence="2 3">
    <name type="scientific">Daphnia magna</name>
    <dbReference type="NCBI Taxonomy" id="35525"/>
    <lineage>
        <taxon>Eukaryota</taxon>
        <taxon>Metazoa</taxon>
        <taxon>Ecdysozoa</taxon>
        <taxon>Arthropoda</taxon>
        <taxon>Crustacea</taxon>
        <taxon>Branchiopoda</taxon>
        <taxon>Diplostraca</taxon>
        <taxon>Cladocera</taxon>
        <taxon>Anomopoda</taxon>
        <taxon>Daphniidae</taxon>
        <taxon>Daphnia</taxon>
    </lineage>
</organism>
<dbReference type="Proteomes" id="UP000076858">
    <property type="component" value="Unassembled WGS sequence"/>
</dbReference>
<evidence type="ECO:0000313" key="2">
    <source>
        <dbReference type="EMBL" id="KZS13341.1"/>
    </source>
</evidence>
<dbReference type="AlphaFoldDB" id="A0A164WKB3"/>